<evidence type="ECO:0000313" key="3">
    <source>
        <dbReference type="EMBL" id="MBE1487851.1"/>
    </source>
</evidence>
<reference evidence="3" key="1">
    <citation type="submission" date="2020-10" db="EMBL/GenBank/DDBJ databases">
        <title>Sequencing the genomes of 1000 actinobacteria strains.</title>
        <authorList>
            <person name="Klenk H.-P."/>
        </authorList>
    </citation>
    <scope>NUCLEOTIDE SEQUENCE</scope>
    <source>
        <strain evidence="3">DSM 46832</strain>
    </source>
</reference>
<feature type="region of interest" description="Disordered" evidence="1">
    <location>
        <begin position="1"/>
        <end position="235"/>
    </location>
</feature>
<dbReference type="RefSeq" id="WP_192767627.1">
    <property type="nucleotide sequence ID" value="NZ_JADBEB010000001.1"/>
</dbReference>
<evidence type="ECO:0000313" key="4">
    <source>
        <dbReference type="Proteomes" id="UP000649753"/>
    </source>
</evidence>
<dbReference type="AlphaFoldDB" id="A0A927M757"/>
<name>A0A927M757_9ACTN</name>
<accession>A0A927M757</accession>
<feature type="transmembrane region" description="Helical" evidence="2">
    <location>
        <begin position="369"/>
        <end position="391"/>
    </location>
</feature>
<feature type="compositionally biased region" description="Basic and acidic residues" evidence="1">
    <location>
        <begin position="108"/>
        <end position="117"/>
    </location>
</feature>
<evidence type="ECO:0000256" key="1">
    <source>
        <dbReference type="SAM" id="MobiDB-lite"/>
    </source>
</evidence>
<feature type="compositionally biased region" description="Gly residues" evidence="1">
    <location>
        <begin position="153"/>
        <end position="169"/>
    </location>
</feature>
<feature type="transmembrane region" description="Helical" evidence="2">
    <location>
        <begin position="335"/>
        <end position="357"/>
    </location>
</feature>
<dbReference type="Proteomes" id="UP000649753">
    <property type="component" value="Unassembled WGS sequence"/>
</dbReference>
<gene>
    <name evidence="3" type="ORF">H4W31_003489</name>
</gene>
<feature type="compositionally biased region" description="Gly residues" evidence="1">
    <location>
        <begin position="123"/>
        <end position="144"/>
    </location>
</feature>
<protein>
    <submittedName>
        <fullName evidence="3">Uncharacterized protein</fullName>
    </submittedName>
</protein>
<feature type="compositionally biased region" description="Low complexity" evidence="1">
    <location>
        <begin position="75"/>
        <end position="84"/>
    </location>
</feature>
<keyword evidence="2" id="KW-0472">Membrane</keyword>
<keyword evidence="4" id="KW-1185">Reference proteome</keyword>
<comment type="caution">
    <text evidence="3">The sequence shown here is derived from an EMBL/GenBank/DDBJ whole genome shotgun (WGS) entry which is preliminary data.</text>
</comment>
<feature type="transmembrane region" description="Helical" evidence="2">
    <location>
        <begin position="303"/>
        <end position="323"/>
    </location>
</feature>
<proteinExistence type="predicted"/>
<sequence length="393" mass="38806">MDQERSFPEEQVPGWRAGDRAYPDQQWRGVAEDRYSGADPLAPTQPGGPVPNARYGQPSDAGPERYGQPSDAAAERYGASAGASLEVPLPGFGLAGSGAEPGYPSADWSRDATERGRGSATGPDGGSPGHAGPGAPLHGGGPDPAGGVYRIPAGGGVDGGSGPPYGGHGTGRHGTQPADPGRHGAPPADLGQSPPSAPDAGGSPVGADPGRSPLSGYPIVQPGRGAEQPGPLDQPTNLVPQVEARPGGGGPLAGGDAAGFHTEAIDRAALRRPVAPASPGHGEPGGVGLAGAEGVYRSRRPGLAAILALLTLVFEVPAVRVLLDGAVGSPVSPSAVLAGVFLVLGLPIFAAGLYGLITNAATLGDPARAWLRPPTGYLTIGLVLFVAAALATG</sequence>
<keyword evidence="2" id="KW-1133">Transmembrane helix</keyword>
<evidence type="ECO:0000256" key="2">
    <source>
        <dbReference type="SAM" id="Phobius"/>
    </source>
</evidence>
<keyword evidence="2" id="KW-0812">Transmembrane</keyword>
<feature type="compositionally biased region" description="Low complexity" evidence="1">
    <location>
        <begin position="191"/>
        <end position="210"/>
    </location>
</feature>
<organism evidence="3 4">
    <name type="scientific">Plantactinospora soyae</name>
    <dbReference type="NCBI Taxonomy" id="1544732"/>
    <lineage>
        <taxon>Bacteria</taxon>
        <taxon>Bacillati</taxon>
        <taxon>Actinomycetota</taxon>
        <taxon>Actinomycetes</taxon>
        <taxon>Micromonosporales</taxon>
        <taxon>Micromonosporaceae</taxon>
        <taxon>Plantactinospora</taxon>
    </lineage>
</organism>
<dbReference type="EMBL" id="JADBEB010000001">
    <property type="protein sequence ID" value="MBE1487851.1"/>
    <property type="molecule type" value="Genomic_DNA"/>
</dbReference>